<dbReference type="Proteomes" id="UP000266673">
    <property type="component" value="Unassembled WGS sequence"/>
</dbReference>
<evidence type="ECO:0000259" key="6">
    <source>
        <dbReference type="PROSITE" id="PS50011"/>
    </source>
</evidence>
<sequence length="343" mass="39202">MANALRKLIEKEISELNINFIGYNKFTKGVKIGEGGFGIVSKSLWEECELPVAVKSLKGDLSPNDENVNYNDFRQFVKEIKILQKASYHSHIIQFYGVTMDNDGYFYIVMQLAEGDLRNYLRKNFSKLEWSDKYRIAKEITLGLAFLHAIDIVHRDLHPRNILVHEGKMKKIADFGLSKKINETSFTSNSSVVHGAPVYMDPKCFIDPTYKRDKKSDIYGLGVILWEISSNRTPFNHLSEGYPFALVIRIINGERENTMQNTPEQYVKLYTKCWDNDPNIRPLINAVRLELNKLSGEELHNSLNQYLSASNIQNNPLSLSTHAAADISDEYVHITQTSSNTTL</sequence>
<protein>
    <submittedName>
        <fullName evidence="7">Kinase-like domain-containing protein</fullName>
    </submittedName>
</protein>
<keyword evidence="8" id="KW-1185">Reference proteome</keyword>
<dbReference type="GO" id="GO:0004674">
    <property type="term" value="F:protein serine/threonine kinase activity"/>
    <property type="evidence" value="ECO:0007669"/>
    <property type="project" value="TreeGrafter"/>
</dbReference>
<organism evidence="7 8">
    <name type="scientific">Gigaspora rosea</name>
    <dbReference type="NCBI Taxonomy" id="44941"/>
    <lineage>
        <taxon>Eukaryota</taxon>
        <taxon>Fungi</taxon>
        <taxon>Fungi incertae sedis</taxon>
        <taxon>Mucoromycota</taxon>
        <taxon>Glomeromycotina</taxon>
        <taxon>Glomeromycetes</taxon>
        <taxon>Diversisporales</taxon>
        <taxon>Gigasporaceae</taxon>
        <taxon>Gigaspora</taxon>
    </lineage>
</organism>
<dbReference type="EMBL" id="QKWP01001628">
    <property type="protein sequence ID" value="RIB07629.1"/>
    <property type="molecule type" value="Genomic_DNA"/>
</dbReference>
<dbReference type="InterPro" id="IPR017441">
    <property type="entry name" value="Protein_kinase_ATP_BS"/>
</dbReference>
<reference evidence="7 8" key="1">
    <citation type="submission" date="2018-06" db="EMBL/GenBank/DDBJ databases">
        <title>Comparative genomics reveals the genomic features of Rhizophagus irregularis, R. cerebriforme, R. diaphanum and Gigaspora rosea, and their symbiotic lifestyle signature.</title>
        <authorList>
            <person name="Morin E."/>
            <person name="San Clemente H."/>
            <person name="Chen E.C.H."/>
            <person name="De La Providencia I."/>
            <person name="Hainaut M."/>
            <person name="Kuo A."/>
            <person name="Kohler A."/>
            <person name="Murat C."/>
            <person name="Tang N."/>
            <person name="Roy S."/>
            <person name="Loubradou J."/>
            <person name="Henrissat B."/>
            <person name="Grigoriev I.V."/>
            <person name="Corradi N."/>
            <person name="Roux C."/>
            <person name="Martin F.M."/>
        </authorList>
    </citation>
    <scope>NUCLEOTIDE SEQUENCE [LARGE SCALE GENOMIC DNA]</scope>
    <source>
        <strain evidence="7 8">DAOM 194757</strain>
    </source>
</reference>
<dbReference type="OrthoDB" id="6718656at2759"/>
<feature type="binding site" evidence="5">
    <location>
        <position position="55"/>
    </location>
    <ligand>
        <name>ATP</name>
        <dbReference type="ChEBI" id="CHEBI:30616"/>
    </ligand>
</feature>
<feature type="domain" description="Protein kinase" evidence="6">
    <location>
        <begin position="26"/>
        <end position="303"/>
    </location>
</feature>
<dbReference type="InterPro" id="IPR011009">
    <property type="entry name" value="Kinase-like_dom_sf"/>
</dbReference>
<dbReference type="InterPro" id="IPR051681">
    <property type="entry name" value="Ser/Thr_Kinases-Pseudokinases"/>
</dbReference>
<dbReference type="GO" id="GO:0005524">
    <property type="term" value="F:ATP binding"/>
    <property type="evidence" value="ECO:0007669"/>
    <property type="project" value="UniProtKB-UniRule"/>
</dbReference>
<evidence type="ECO:0000256" key="1">
    <source>
        <dbReference type="ARBA" id="ARBA00022679"/>
    </source>
</evidence>
<keyword evidence="3 7" id="KW-0418">Kinase</keyword>
<accession>A0A397UFR6</accession>
<evidence type="ECO:0000313" key="8">
    <source>
        <dbReference type="Proteomes" id="UP000266673"/>
    </source>
</evidence>
<dbReference type="PANTHER" id="PTHR44329">
    <property type="entry name" value="SERINE/THREONINE-PROTEIN KINASE TNNI3K-RELATED"/>
    <property type="match status" value="1"/>
</dbReference>
<dbReference type="PANTHER" id="PTHR44329:SF288">
    <property type="entry name" value="MITOGEN-ACTIVATED PROTEIN KINASE KINASE KINASE 20"/>
    <property type="match status" value="1"/>
</dbReference>
<dbReference type="PROSITE" id="PS00107">
    <property type="entry name" value="PROTEIN_KINASE_ATP"/>
    <property type="match status" value="1"/>
</dbReference>
<gene>
    <name evidence="7" type="ORF">C2G38_416019</name>
</gene>
<dbReference type="Gene3D" id="1.10.510.10">
    <property type="entry name" value="Transferase(Phosphotransferase) domain 1"/>
    <property type="match status" value="1"/>
</dbReference>
<dbReference type="PIRSF" id="PIRSF000654">
    <property type="entry name" value="Integrin-linked_kinase"/>
    <property type="match status" value="1"/>
</dbReference>
<keyword evidence="2 5" id="KW-0547">Nucleotide-binding</keyword>
<evidence type="ECO:0000256" key="5">
    <source>
        <dbReference type="PROSITE-ProRule" id="PRU10141"/>
    </source>
</evidence>
<dbReference type="PROSITE" id="PS50011">
    <property type="entry name" value="PROTEIN_KINASE_DOM"/>
    <property type="match status" value="1"/>
</dbReference>
<keyword evidence="1" id="KW-0808">Transferase</keyword>
<evidence type="ECO:0000256" key="2">
    <source>
        <dbReference type="ARBA" id="ARBA00022741"/>
    </source>
</evidence>
<evidence type="ECO:0000313" key="7">
    <source>
        <dbReference type="EMBL" id="RIB07629.1"/>
    </source>
</evidence>
<keyword evidence="4 5" id="KW-0067">ATP-binding</keyword>
<dbReference type="InterPro" id="IPR001245">
    <property type="entry name" value="Ser-Thr/Tyr_kinase_cat_dom"/>
</dbReference>
<dbReference type="AlphaFoldDB" id="A0A397UFR6"/>
<dbReference type="InterPro" id="IPR000719">
    <property type="entry name" value="Prot_kinase_dom"/>
</dbReference>
<dbReference type="STRING" id="44941.A0A397UFR6"/>
<dbReference type="PRINTS" id="PR00109">
    <property type="entry name" value="TYRKINASE"/>
</dbReference>
<name>A0A397UFR6_9GLOM</name>
<evidence type="ECO:0000256" key="4">
    <source>
        <dbReference type="ARBA" id="ARBA00022840"/>
    </source>
</evidence>
<dbReference type="Pfam" id="PF07714">
    <property type="entry name" value="PK_Tyr_Ser-Thr"/>
    <property type="match status" value="1"/>
</dbReference>
<comment type="caution">
    <text evidence="7">The sequence shown here is derived from an EMBL/GenBank/DDBJ whole genome shotgun (WGS) entry which is preliminary data.</text>
</comment>
<dbReference type="SUPFAM" id="SSF56112">
    <property type="entry name" value="Protein kinase-like (PK-like)"/>
    <property type="match status" value="1"/>
</dbReference>
<proteinExistence type="predicted"/>
<evidence type="ECO:0000256" key="3">
    <source>
        <dbReference type="ARBA" id="ARBA00022777"/>
    </source>
</evidence>